<dbReference type="Proteomes" id="UP000752013">
    <property type="component" value="Unassembled WGS sequence"/>
</dbReference>
<proteinExistence type="predicted"/>
<evidence type="ECO:0000256" key="1">
    <source>
        <dbReference type="SAM" id="SignalP"/>
    </source>
</evidence>
<protein>
    <submittedName>
        <fullName evidence="2">DUF2259 domain-containing protein</fullName>
    </submittedName>
</protein>
<dbReference type="InterPro" id="IPR018725">
    <property type="entry name" value="DUF2259_secreted"/>
</dbReference>
<dbReference type="RefSeq" id="WP_167703404.1">
    <property type="nucleotide sequence ID" value="NZ_CP118168.1"/>
</dbReference>
<accession>A0A968KXX4</accession>
<dbReference type="Pfam" id="PF10016">
    <property type="entry name" value="DUF2259"/>
    <property type="match status" value="1"/>
</dbReference>
<organism evidence="2 3">
    <name type="scientific">Entomospira nematocerorum</name>
    <dbReference type="NCBI Taxonomy" id="2719987"/>
    <lineage>
        <taxon>Bacteria</taxon>
        <taxon>Pseudomonadati</taxon>
        <taxon>Spirochaetota</taxon>
        <taxon>Spirochaetia</taxon>
        <taxon>Spirochaetales</taxon>
        <taxon>Spirochaetaceae</taxon>
        <taxon>Entomospira</taxon>
    </lineage>
</organism>
<reference evidence="2" key="1">
    <citation type="submission" date="2020-03" db="EMBL/GenBank/DDBJ databases">
        <title>Spirochaetal bacteria isolated from arthropods constitute a novel genus Entomospira genus novum within the order Spirochaetales.</title>
        <authorList>
            <person name="Grana-Miraglia L."/>
            <person name="Sikutova S."/>
            <person name="Fingerle V."/>
            <person name="Sing A."/>
            <person name="Castillo-Ramirez S."/>
            <person name="Margos G."/>
            <person name="Rudolf I."/>
        </authorList>
    </citation>
    <scope>NUCLEOTIDE SEQUENCE</scope>
    <source>
        <strain evidence="2">BR208</strain>
    </source>
</reference>
<keyword evidence="3" id="KW-1185">Reference proteome</keyword>
<feature type="chain" id="PRO_5037293752" evidence="1">
    <location>
        <begin position="23"/>
        <end position="237"/>
    </location>
</feature>
<gene>
    <name evidence="2" type="ORF">HCT46_03440</name>
</gene>
<keyword evidence="1" id="KW-0732">Signal</keyword>
<sequence>MIKTLFRLWILPLFIVSTSVWAGDVATFVNMGFSNDATIFFFSQYGYDDHKNEVYAQAIFVDIINNDYTSDGLQYHSIPSIPQSGDTLDGAFLELVERLSSMRKHYNINFANKGRIIYASSVMRETARTFFSKTSENLKFRDFQDNRTFDVTLNQQITNPKASTFTIDFVITKADGSQKSYKVGSPAITRSVSHYEIDRIIVSPSGESLIFIISMRMPTKTGTPNVRYMVEAIKIEK</sequence>
<comment type="caution">
    <text evidence="2">The sequence shown here is derived from an EMBL/GenBank/DDBJ whole genome shotgun (WGS) entry which is preliminary data.</text>
</comment>
<evidence type="ECO:0000313" key="3">
    <source>
        <dbReference type="Proteomes" id="UP000752013"/>
    </source>
</evidence>
<name>A0A968KXX4_9SPIO</name>
<dbReference type="AlphaFoldDB" id="A0A968KXX4"/>
<evidence type="ECO:0000313" key="2">
    <source>
        <dbReference type="EMBL" id="NIZ46967.1"/>
    </source>
</evidence>
<feature type="signal peptide" evidence="1">
    <location>
        <begin position="1"/>
        <end position="22"/>
    </location>
</feature>
<dbReference type="EMBL" id="JAATLK010000001">
    <property type="protein sequence ID" value="NIZ46967.1"/>
    <property type="molecule type" value="Genomic_DNA"/>
</dbReference>